<keyword evidence="6" id="KW-0378">Hydrolase</keyword>
<evidence type="ECO:0000256" key="3">
    <source>
        <dbReference type="ARBA" id="ARBA00012551"/>
    </source>
</evidence>
<dbReference type="GO" id="GO:0017116">
    <property type="term" value="F:single-stranded DNA helicase activity"/>
    <property type="evidence" value="ECO:0007669"/>
    <property type="project" value="TreeGrafter"/>
</dbReference>
<keyword evidence="16" id="KW-1185">Reference proteome</keyword>
<dbReference type="PANTHER" id="PTHR11630">
    <property type="entry name" value="DNA REPLICATION LICENSING FACTOR MCM FAMILY MEMBER"/>
    <property type="match status" value="1"/>
</dbReference>
<dbReference type="InterPro" id="IPR058768">
    <property type="entry name" value="MCM9_N"/>
</dbReference>
<keyword evidence="10" id="KW-0234">DNA repair</keyword>
<dbReference type="EMBL" id="QEFC01003716">
    <property type="protein sequence ID" value="KAE9446963.1"/>
    <property type="molecule type" value="Genomic_DNA"/>
</dbReference>
<evidence type="ECO:0000259" key="14">
    <source>
        <dbReference type="PROSITE" id="PS50051"/>
    </source>
</evidence>
<dbReference type="GO" id="GO:0000724">
    <property type="term" value="P:double-strand break repair via homologous recombination"/>
    <property type="evidence" value="ECO:0007669"/>
    <property type="project" value="TreeGrafter"/>
</dbReference>
<name>A0A6A4KFW7_9ERIC</name>
<comment type="catalytic activity">
    <reaction evidence="12">
        <text>ATP + H2O = ADP + phosphate + H(+)</text>
        <dbReference type="Rhea" id="RHEA:13065"/>
        <dbReference type="ChEBI" id="CHEBI:15377"/>
        <dbReference type="ChEBI" id="CHEBI:15378"/>
        <dbReference type="ChEBI" id="CHEBI:30616"/>
        <dbReference type="ChEBI" id="CHEBI:43474"/>
        <dbReference type="ChEBI" id="CHEBI:456216"/>
        <dbReference type="EC" id="3.6.4.12"/>
    </reaction>
</comment>
<dbReference type="Gene3D" id="2.40.50.140">
    <property type="entry name" value="Nucleic acid-binding proteins"/>
    <property type="match status" value="1"/>
</dbReference>
<evidence type="ECO:0000256" key="10">
    <source>
        <dbReference type="ARBA" id="ARBA00023204"/>
    </source>
</evidence>
<keyword evidence="8 13" id="KW-0067">ATP-binding</keyword>
<dbReference type="Pfam" id="PF17855">
    <property type="entry name" value="MCM_lid"/>
    <property type="match status" value="1"/>
</dbReference>
<evidence type="ECO:0000256" key="11">
    <source>
        <dbReference type="ARBA" id="ARBA00023242"/>
    </source>
</evidence>
<gene>
    <name evidence="15" type="ORF">C3L33_21129</name>
</gene>
<dbReference type="GO" id="GO:0042555">
    <property type="term" value="C:MCM complex"/>
    <property type="evidence" value="ECO:0007669"/>
    <property type="project" value="TreeGrafter"/>
</dbReference>
<dbReference type="Gene3D" id="2.20.28.10">
    <property type="match status" value="1"/>
</dbReference>
<dbReference type="GO" id="GO:0003697">
    <property type="term" value="F:single-stranded DNA binding"/>
    <property type="evidence" value="ECO:0007669"/>
    <property type="project" value="TreeGrafter"/>
</dbReference>
<evidence type="ECO:0000256" key="12">
    <source>
        <dbReference type="ARBA" id="ARBA00047995"/>
    </source>
</evidence>
<keyword evidence="4 13" id="KW-0547">Nucleotide-binding</keyword>
<dbReference type="OrthoDB" id="271325at2759"/>
<keyword evidence="9 13" id="KW-0238">DNA-binding</keyword>
<evidence type="ECO:0000256" key="7">
    <source>
        <dbReference type="ARBA" id="ARBA00022806"/>
    </source>
</evidence>
<dbReference type="InterPro" id="IPR012340">
    <property type="entry name" value="NA-bd_OB-fold"/>
</dbReference>
<evidence type="ECO:0000256" key="5">
    <source>
        <dbReference type="ARBA" id="ARBA00022763"/>
    </source>
</evidence>
<dbReference type="Pfam" id="PF00493">
    <property type="entry name" value="MCM"/>
    <property type="match status" value="2"/>
</dbReference>
<evidence type="ECO:0000256" key="6">
    <source>
        <dbReference type="ARBA" id="ARBA00022801"/>
    </source>
</evidence>
<keyword evidence="11" id="KW-0539">Nucleus</keyword>
<evidence type="ECO:0000313" key="15">
    <source>
        <dbReference type="EMBL" id="KAE9446963.1"/>
    </source>
</evidence>
<dbReference type="PANTHER" id="PTHR11630:SF48">
    <property type="entry name" value="DNA HELICASE MCM9"/>
    <property type="match status" value="1"/>
</dbReference>
<reference evidence="15 16" key="1">
    <citation type="journal article" date="2019" name="Genome Biol. Evol.">
        <title>The Rhododendron genome and chromosomal organization provide insight into shared whole-genome duplications across the heath family (Ericaceae).</title>
        <authorList>
            <person name="Soza V.L."/>
            <person name="Lindsley D."/>
            <person name="Waalkes A."/>
            <person name="Ramage E."/>
            <person name="Patwardhan R.P."/>
            <person name="Burton J.N."/>
            <person name="Adey A."/>
            <person name="Kumar A."/>
            <person name="Qiu R."/>
            <person name="Shendure J."/>
            <person name="Hall B."/>
        </authorList>
    </citation>
    <scope>NUCLEOTIDE SEQUENCE [LARGE SCALE GENOMIC DNA]</scope>
    <source>
        <strain evidence="15">RSF 1966-606</strain>
    </source>
</reference>
<keyword evidence="5" id="KW-0227">DNA damage</keyword>
<dbReference type="GO" id="GO:0005634">
    <property type="term" value="C:nucleus"/>
    <property type="evidence" value="ECO:0007669"/>
    <property type="project" value="UniProtKB-SubCell"/>
</dbReference>
<dbReference type="InterPro" id="IPR027417">
    <property type="entry name" value="P-loop_NTPase"/>
</dbReference>
<evidence type="ECO:0000256" key="8">
    <source>
        <dbReference type="ARBA" id="ARBA00022840"/>
    </source>
</evidence>
<dbReference type="InterPro" id="IPR033762">
    <property type="entry name" value="MCM_OB"/>
</dbReference>
<dbReference type="Pfam" id="PF17207">
    <property type="entry name" value="MCM_OB"/>
    <property type="match status" value="1"/>
</dbReference>
<dbReference type="Proteomes" id="UP000428333">
    <property type="component" value="Linkage Group LG13"/>
</dbReference>
<dbReference type="PRINTS" id="PR01657">
    <property type="entry name" value="MCMFAMILY"/>
</dbReference>
<dbReference type="InterPro" id="IPR001208">
    <property type="entry name" value="MCM_dom"/>
</dbReference>
<dbReference type="AlphaFoldDB" id="A0A6A4KFW7"/>
<evidence type="ECO:0000256" key="1">
    <source>
        <dbReference type="ARBA" id="ARBA00004123"/>
    </source>
</evidence>
<dbReference type="SUPFAM" id="SSF50249">
    <property type="entry name" value="Nucleic acid-binding proteins"/>
    <property type="match status" value="1"/>
</dbReference>
<dbReference type="Pfam" id="PF26066">
    <property type="entry name" value="MCM9_N"/>
    <property type="match status" value="1"/>
</dbReference>
<dbReference type="Gene3D" id="3.40.50.300">
    <property type="entry name" value="P-loop containing nucleotide triphosphate hydrolases"/>
    <property type="match status" value="2"/>
</dbReference>
<evidence type="ECO:0000313" key="16">
    <source>
        <dbReference type="Proteomes" id="UP000428333"/>
    </source>
</evidence>
<dbReference type="GO" id="GO:0005524">
    <property type="term" value="F:ATP binding"/>
    <property type="evidence" value="ECO:0007669"/>
    <property type="project" value="UniProtKB-KW"/>
</dbReference>
<organism evidence="15 16">
    <name type="scientific">Rhododendron williamsianum</name>
    <dbReference type="NCBI Taxonomy" id="262921"/>
    <lineage>
        <taxon>Eukaryota</taxon>
        <taxon>Viridiplantae</taxon>
        <taxon>Streptophyta</taxon>
        <taxon>Embryophyta</taxon>
        <taxon>Tracheophyta</taxon>
        <taxon>Spermatophyta</taxon>
        <taxon>Magnoliopsida</taxon>
        <taxon>eudicotyledons</taxon>
        <taxon>Gunneridae</taxon>
        <taxon>Pentapetalae</taxon>
        <taxon>asterids</taxon>
        <taxon>Ericales</taxon>
        <taxon>Ericaceae</taxon>
        <taxon>Ericoideae</taxon>
        <taxon>Rhodoreae</taxon>
        <taxon>Rhododendron</taxon>
    </lineage>
</organism>
<dbReference type="PROSITE" id="PS50051">
    <property type="entry name" value="MCM_2"/>
    <property type="match status" value="1"/>
</dbReference>
<dbReference type="InterPro" id="IPR031327">
    <property type="entry name" value="MCM"/>
</dbReference>
<comment type="subcellular location">
    <subcellularLocation>
        <location evidence="1">Nucleus</location>
    </subcellularLocation>
</comment>
<proteinExistence type="inferred from homology"/>
<dbReference type="EC" id="3.6.4.12" evidence="3"/>
<evidence type="ECO:0000256" key="9">
    <source>
        <dbReference type="ARBA" id="ARBA00023125"/>
    </source>
</evidence>
<feature type="non-terminal residue" evidence="15">
    <location>
        <position position="1"/>
    </location>
</feature>
<keyword evidence="7" id="KW-0347">Helicase</keyword>
<dbReference type="GO" id="GO:0016787">
    <property type="term" value="F:hydrolase activity"/>
    <property type="evidence" value="ECO:0007669"/>
    <property type="project" value="UniProtKB-KW"/>
</dbReference>
<evidence type="ECO:0000256" key="4">
    <source>
        <dbReference type="ARBA" id="ARBA00022741"/>
    </source>
</evidence>
<evidence type="ECO:0000256" key="2">
    <source>
        <dbReference type="ARBA" id="ARBA00008010"/>
    </source>
</evidence>
<accession>A0A6A4KFW7</accession>
<sequence length="687" mass="75645">MADVGPVRAVHKKDMANYLIKHHFDQLRSISLSPDPRLHYPLYIDFAEFFDCHPTLAKVIFFKPIEYLHLFDESATFAQEKVIDSGSKGWNNAIVKKFVHVRINVCGSPLELQETFPSIGRIRVKHRGKLITLKGTVIRSGAIKMIEGEVEFECRKCKLRFTVYPELETRNTPTKPSVCPSQGDEICGGTSFLPVDGPVCHDYQEIKIQESTQVLGVGAIPRSIPVILSDDLVDIVKAGDDVIVTGVLTAKWSSDLKDVRCDLDPVLIANHVRRVNELKSDIDIPDDVLMTFEQFWLDFKDKPLKGTILAVALTLIGGVQHVDASGTKVRGESHFLLVGDPGDLQLSHRLSQSQFLKFAAKLSNRSVITTGLGSTSAGLTVTAVKDGDAFIGFSGEWMLEAGALVLADGGLCCIDEFDRKLAYATSYGSPISIGIMGSIRITISYLDESGVKITPAPCSAALAEVFNPGLELTMPSFGHASVAGLVTTLSTKTIVFGATNPKGHYDPSQRIFLALSVNTALSGPLLSRFDIVLVLLDTKNPEWDAVVSSHILGQAEPEKGKHDEDLANVWPLPMLRRYIYFVKRYFKPVLTKEAEKVISSYYQLQRRSATQNAARTTVRMLESLIRLAQAHARLMFRNEVTRLDAVTAILCIESSMTTSAIERLIIEKLSSIDDFPDIENLAGSLRG</sequence>
<dbReference type="SMART" id="SM00350">
    <property type="entry name" value="MCM"/>
    <property type="match status" value="1"/>
</dbReference>
<comment type="similarity">
    <text evidence="2 13">Belongs to the MCM family.</text>
</comment>
<comment type="caution">
    <text evidence="15">The sequence shown here is derived from an EMBL/GenBank/DDBJ whole genome shotgun (WGS) entry which is preliminary data.</text>
</comment>
<dbReference type="SUPFAM" id="SSF52540">
    <property type="entry name" value="P-loop containing nucleoside triphosphate hydrolases"/>
    <property type="match status" value="1"/>
</dbReference>
<evidence type="ECO:0000256" key="13">
    <source>
        <dbReference type="RuleBase" id="RU004070"/>
    </source>
</evidence>
<feature type="domain" description="MCM C-terminal AAA(+) ATPase" evidence="14">
    <location>
        <begin position="310"/>
        <end position="551"/>
    </location>
</feature>
<dbReference type="InterPro" id="IPR041562">
    <property type="entry name" value="MCM_lid"/>
</dbReference>
<protein>
    <recommendedName>
        <fullName evidence="3">DNA helicase</fullName>
        <ecNumber evidence="3">3.6.4.12</ecNumber>
    </recommendedName>
</protein>